<dbReference type="eggNOG" id="COG0582">
    <property type="taxonomic scope" value="Bacteria"/>
</dbReference>
<evidence type="ECO:0000313" key="5">
    <source>
        <dbReference type="Proteomes" id="UP000027178"/>
    </source>
</evidence>
<feature type="compositionally biased region" description="Low complexity" evidence="3">
    <location>
        <begin position="451"/>
        <end position="472"/>
    </location>
</feature>
<dbReference type="Gene3D" id="1.10.150.130">
    <property type="match status" value="1"/>
</dbReference>
<reference evidence="4 5" key="1">
    <citation type="submission" date="2014-05" db="EMBL/GenBank/DDBJ databases">
        <title>Draft Genome Sequence of Kitasatospora cheerisanensis KCTC 2395.</title>
        <authorList>
            <person name="Nam D.H."/>
        </authorList>
    </citation>
    <scope>NUCLEOTIDE SEQUENCE [LARGE SCALE GENOMIC DNA]</scope>
    <source>
        <strain evidence="4 5">KCTC 2395</strain>
    </source>
</reference>
<dbReference type="SUPFAM" id="SSF56349">
    <property type="entry name" value="DNA breaking-rejoining enzymes"/>
    <property type="match status" value="1"/>
</dbReference>
<dbReference type="HOGENOM" id="CLU_565947_0_0_11"/>
<evidence type="ECO:0000256" key="3">
    <source>
        <dbReference type="SAM" id="MobiDB-lite"/>
    </source>
</evidence>
<dbReference type="GO" id="GO:0015074">
    <property type="term" value="P:DNA integration"/>
    <property type="evidence" value="ECO:0007669"/>
    <property type="project" value="InterPro"/>
</dbReference>
<dbReference type="InterPro" id="IPR011010">
    <property type="entry name" value="DNA_brk_join_enz"/>
</dbReference>
<keyword evidence="1" id="KW-0238">DNA-binding</keyword>
<keyword evidence="5" id="KW-1185">Reference proteome</keyword>
<evidence type="ECO:0000313" key="4">
    <source>
        <dbReference type="EMBL" id="KDN85627.1"/>
    </source>
</evidence>
<evidence type="ECO:0000256" key="2">
    <source>
        <dbReference type="ARBA" id="ARBA00023172"/>
    </source>
</evidence>
<feature type="compositionally biased region" description="Low complexity" evidence="3">
    <location>
        <begin position="394"/>
        <end position="423"/>
    </location>
</feature>
<gene>
    <name evidence="4" type="ORF">KCH_26440</name>
</gene>
<name>A0A066YWM6_9ACTN</name>
<dbReference type="InterPro" id="IPR010998">
    <property type="entry name" value="Integrase_recombinase_N"/>
</dbReference>
<feature type="compositionally biased region" description="Basic residues" evidence="3">
    <location>
        <begin position="473"/>
        <end position="482"/>
    </location>
</feature>
<organism evidence="4 5">
    <name type="scientific">Kitasatospora cheerisanensis KCTC 2395</name>
    <dbReference type="NCBI Taxonomy" id="1348663"/>
    <lineage>
        <taxon>Bacteria</taxon>
        <taxon>Bacillati</taxon>
        <taxon>Actinomycetota</taxon>
        <taxon>Actinomycetes</taxon>
        <taxon>Kitasatosporales</taxon>
        <taxon>Streptomycetaceae</taxon>
        <taxon>Kitasatospora</taxon>
    </lineage>
</organism>
<dbReference type="EMBL" id="JNBY01000081">
    <property type="protein sequence ID" value="KDN85627.1"/>
    <property type="molecule type" value="Genomic_DNA"/>
</dbReference>
<dbReference type="GO" id="GO:0006310">
    <property type="term" value="P:DNA recombination"/>
    <property type="evidence" value="ECO:0007669"/>
    <property type="project" value="UniProtKB-KW"/>
</dbReference>
<sequence length="482" mass="54610">MFEEKTYKKCMCKGLLTHRRGPLKGQPVVDETGQQKSGWLGTGCPKLEQRDHGTWWFYIELPPRPDGSRHRVRQGGFRTQKKAAKECKKVWDESQAGLDVGVRETIAEYLDRWASAKNDVAIGTTDKYREHIELHINPFIGHLDRKALRKVHIDRMFAAIADRNTAIEVHRDYVQLLTADCDRKREAWRQGAKQDRAVLRAAWHEARELLAAERKKMRRVTGLATQHRVRATLSSALGDAVLAEEMTKNWAHLVRLPKAKPPKPLLWTPARVARWRATGEIPSKVMVWTPQLLGQFLDTYVDDELFDLWHFMALRGPRRGEACALPWSEVDFDEMEVTISQQVVYVAKKLFATEPKADSERTIKHRLRDGATPRQPPTPARPSSARRPERRGRTPAWSSPRRTARATTPTTSPTGSRSWSRTPGCRPSPCTGCATAPHASPTPAEPKRRTSATSSATPASRSPWTPTPTCSRRPSRPRPKPP</sequence>
<protein>
    <recommendedName>
        <fullName evidence="6">Core-binding (CB) domain-containing protein</fullName>
    </recommendedName>
</protein>
<comment type="caution">
    <text evidence="4">The sequence shown here is derived from an EMBL/GenBank/DDBJ whole genome shotgun (WGS) entry which is preliminary data.</text>
</comment>
<feature type="region of interest" description="Disordered" evidence="3">
    <location>
        <begin position="356"/>
        <end position="482"/>
    </location>
</feature>
<dbReference type="Proteomes" id="UP000027178">
    <property type="component" value="Unassembled WGS sequence"/>
</dbReference>
<dbReference type="AlphaFoldDB" id="A0A066YWM6"/>
<evidence type="ECO:0000256" key="1">
    <source>
        <dbReference type="ARBA" id="ARBA00023125"/>
    </source>
</evidence>
<dbReference type="GO" id="GO:0003677">
    <property type="term" value="F:DNA binding"/>
    <property type="evidence" value="ECO:0007669"/>
    <property type="project" value="UniProtKB-KW"/>
</dbReference>
<dbReference type="Gene3D" id="1.10.443.10">
    <property type="entry name" value="Intergrase catalytic core"/>
    <property type="match status" value="1"/>
</dbReference>
<proteinExistence type="predicted"/>
<evidence type="ECO:0008006" key="6">
    <source>
        <dbReference type="Google" id="ProtNLM"/>
    </source>
</evidence>
<accession>A0A066YWM6</accession>
<keyword evidence="2" id="KW-0233">DNA recombination</keyword>
<dbReference type="PATRIC" id="fig|1348663.4.peg.2548"/>
<dbReference type="InterPro" id="IPR013762">
    <property type="entry name" value="Integrase-like_cat_sf"/>
</dbReference>